<dbReference type="PANTHER" id="PTHR33129:SF3">
    <property type="entry name" value="HOT SPOT (RHS) PROTEIN, PUTATIVE-RELATED"/>
    <property type="match status" value="1"/>
</dbReference>
<keyword evidence="3" id="KW-1185">Reference proteome</keyword>
<dbReference type="eggNOG" id="ENOG502RFBM">
    <property type="taxonomic scope" value="Eukaryota"/>
</dbReference>
<dbReference type="AlphaFoldDB" id="D0MQG7"/>
<dbReference type="VEuPathDB" id="FungiDB:PITG_00304"/>
<dbReference type="OMA" id="CHILRAS"/>
<dbReference type="InParanoid" id="D0MQG7"/>
<gene>
    <name evidence="2" type="ORF">PITG_00304</name>
</gene>
<proteinExistence type="predicted"/>
<dbReference type="OrthoDB" id="129223at2759"/>
<dbReference type="GeneID" id="9477053"/>
<evidence type="ECO:0000313" key="3">
    <source>
        <dbReference type="Proteomes" id="UP000006643"/>
    </source>
</evidence>
<dbReference type="PANTHER" id="PTHR33129">
    <property type="entry name" value="PROTEIN KINASE DOMAIN-CONTAINING PROTEIN-RELATED"/>
    <property type="match status" value="1"/>
</dbReference>
<feature type="region of interest" description="Disordered" evidence="1">
    <location>
        <begin position="261"/>
        <end position="281"/>
    </location>
</feature>
<accession>D0MQG7</accession>
<evidence type="ECO:0000256" key="1">
    <source>
        <dbReference type="SAM" id="MobiDB-lite"/>
    </source>
</evidence>
<protein>
    <submittedName>
        <fullName evidence="2">Uncharacterized protein</fullName>
    </submittedName>
</protein>
<reference evidence="3" key="1">
    <citation type="journal article" date="2009" name="Nature">
        <title>Genome sequence and analysis of the Irish potato famine pathogen Phytophthora infestans.</title>
        <authorList>
            <consortium name="The Broad Institute Genome Sequencing Platform"/>
            <person name="Haas B.J."/>
            <person name="Kamoun S."/>
            <person name="Zody M.C."/>
            <person name="Jiang R.H."/>
            <person name="Handsaker R.E."/>
            <person name="Cano L.M."/>
            <person name="Grabherr M."/>
            <person name="Kodira C.D."/>
            <person name="Raffaele S."/>
            <person name="Torto-Alalibo T."/>
            <person name="Bozkurt T.O."/>
            <person name="Ah-Fong A.M."/>
            <person name="Alvarado L."/>
            <person name="Anderson V.L."/>
            <person name="Armstrong M.R."/>
            <person name="Avrova A."/>
            <person name="Baxter L."/>
            <person name="Beynon J."/>
            <person name="Boevink P.C."/>
            <person name="Bollmann S.R."/>
            <person name="Bos J.I."/>
            <person name="Bulone V."/>
            <person name="Cai G."/>
            <person name="Cakir C."/>
            <person name="Carrington J.C."/>
            <person name="Chawner M."/>
            <person name="Conti L."/>
            <person name="Costanzo S."/>
            <person name="Ewan R."/>
            <person name="Fahlgren N."/>
            <person name="Fischbach M.A."/>
            <person name="Fugelstad J."/>
            <person name="Gilroy E.M."/>
            <person name="Gnerre S."/>
            <person name="Green P.J."/>
            <person name="Grenville-Briggs L.J."/>
            <person name="Griffith J."/>
            <person name="Grunwald N.J."/>
            <person name="Horn K."/>
            <person name="Horner N.R."/>
            <person name="Hu C.H."/>
            <person name="Huitema E."/>
            <person name="Jeong D.H."/>
            <person name="Jones A.M."/>
            <person name="Jones J.D."/>
            <person name="Jones R.W."/>
            <person name="Karlsson E.K."/>
            <person name="Kunjeti S.G."/>
            <person name="Lamour K."/>
            <person name="Liu Z."/>
            <person name="Ma L."/>
            <person name="Maclean D."/>
            <person name="Chibucos M.C."/>
            <person name="McDonald H."/>
            <person name="McWalters J."/>
            <person name="Meijer H.J."/>
            <person name="Morgan W."/>
            <person name="Morris P.F."/>
            <person name="Munro C.A."/>
            <person name="O'Neill K."/>
            <person name="Ospina-Giraldo M."/>
            <person name="Pinzon A."/>
            <person name="Pritchard L."/>
            <person name="Ramsahoye B."/>
            <person name="Ren Q."/>
            <person name="Restrepo S."/>
            <person name="Roy S."/>
            <person name="Sadanandom A."/>
            <person name="Savidor A."/>
            <person name="Schornack S."/>
            <person name="Schwartz D.C."/>
            <person name="Schumann U.D."/>
            <person name="Schwessinger B."/>
            <person name="Seyer L."/>
            <person name="Sharpe T."/>
            <person name="Silvar C."/>
            <person name="Song J."/>
            <person name="Studholme D.J."/>
            <person name="Sykes S."/>
            <person name="Thines M."/>
            <person name="van de Vondervoort P.J."/>
            <person name="Phuntumart V."/>
            <person name="Wawra S."/>
            <person name="Weide R."/>
            <person name="Win J."/>
            <person name="Young C."/>
            <person name="Zhou S."/>
            <person name="Fry W."/>
            <person name="Meyers B.C."/>
            <person name="van West P."/>
            <person name="Ristaino J."/>
            <person name="Govers F."/>
            <person name="Birch P.R."/>
            <person name="Whisson S.C."/>
            <person name="Judelson H.S."/>
            <person name="Nusbaum C."/>
        </authorList>
    </citation>
    <scope>NUCLEOTIDE SEQUENCE [LARGE SCALE GENOMIC DNA]</scope>
    <source>
        <strain evidence="3">T30-4</strain>
    </source>
</reference>
<dbReference type="EMBL" id="DS028118">
    <property type="protein sequence ID" value="EEY57736.1"/>
    <property type="molecule type" value="Genomic_DNA"/>
</dbReference>
<evidence type="ECO:0000313" key="2">
    <source>
        <dbReference type="EMBL" id="EEY57736.1"/>
    </source>
</evidence>
<dbReference type="InterPro" id="IPR052980">
    <property type="entry name" value="Crinkler_effector"/>
</dbReference>
<name>D0MQG7_PHYIT</name>
<dbReference type="HOGENOM" id="CLU_654654_0_0_1"/>
<organism evidence="2 3">
    <name type="scientific">Phytophthora infestans (strain T30-4)</name>
    <name type="common">Potato late blight agent</name>
    <dbReference type="NCBI Taxonomy" id="403677"/>
    <lineage>
        <taxon>Eukaryota</taxon>
        <taxon>Sar</taxon>
        <taxon>Stramenopiles</taxon>
        <taxon>Oomycota</taxon>
        <taxon>Peronosporomycetes</taxon>
        <taxon>Peronosporales</taxon>
        <taxon>Peronosporaceae</taxon>
        <taxon>Phytophthora</taxon>
    </lineage>
</organism>
<dbReference type="RefSeq" id="XP_002908922.1">
    <property type="nucleotide sequence ID" value="XM_002908876.1"/>
</dbReference>
<dbReference type="Proteomes" id="UP000006643">
    <property type="component" value="Unassembled WGS sequence"/>
</dbReference>
<dbReference type="KEGG" id="pif:PITG_00304"/>
<sequence length="356" mass="40348">MGTSNLEVALPTAMERTEEFSAALPMENLYPISHFYVRDCYPEYYELILKTLYECNYKIVTVTGTPESKMKEAVVFRGGADCGSASGSSHQFIRDAQVAALKRKDEVLFLYDGPPDIEPKMPSKMVCFASPNEQWLSKVSKKEEACTLYMPLWDEGELIAAAASLKMPISPQKIEERFSIFGGVARCCLARNEKFVIARKRELESDIAETFVCQESDDFYFFNSEDLSRETLRLGPYHISRASNYESIDSFYYPIQCASETPTNDSQPSLARKQPIPWSPAADSNQVSIIKHIDDAKMKQLFDLEIKTVRDLRRAVRGGPTNSLLAECQADLNAFDESQQLTERMLTSITQYVWEV</sequence>